<dbReference type="Gene3D" id="1.25.40.10">
    <property type="entry name" value="Tetratricopeptide repeat domain"/>
    <property type="match status" value="2"/>
</dbReference>
<dbReference type="SUPFAM" id="SSF48452">
    <property type="entry name" value="TPR-like"/>
    <property type="match status" value="2"/>
</dbReference>
<dbReference type="InterPro" id="IPR011990">
    <property type="entry name" value="TPR-like_helical_dom_sf"/>
</dbReference>
<keyword evidence="4" id="KW-1185">Reference proteome</keyword>
<dbReference type="EMBL" id="JACXAA010000001">
    <property type="protein sequence ID" value="MBD2751893.1"/>
    <property type="molecule type" value="Genomic_DNA"/>
</dbReference>
<dbReference type="InterPro" id="IPR019734">
    <property type="entry name" value="TPR_rpt"/>
</dbReference>
<protein>
    <submittedName>
        <fullName evidence="3">Tetratricopeptide repeat protein</fullName>
    </submittedName>
</protein>
<evidence type="ECO:0000256" key="1">
    <source>
        <dbReference type="ARBA" id="ARBA00022737"/>
    </source>
</evidence>
<sequence>MKRLCYLYLFPISVMAQQNGERLLNAFASELAGNRSAQKQFFFAERREKARMDTLSATADNYRYRALNYLWRRDYEQAVVWLEKTCALYPKEHGFVGELYLSELHDYPRALAHFDAYDALTPAFNDMISNSPVSYLRGLTYRSLGNHAKALEQFSTGIDSLVAKHGTEWVNYRHYVSRAVSYMAMQQPDKALLDLDHAAKNFNRSALVHYQRGRALLQLNRTSEAQTAFQDASFFYKAFRAQRTGDYQEDVFNPIYEPEIDSALANLKTQSR</sequence>
<keyword evidence="1" id="KW-0677">Repeat</keyword>
<dbReference type="PANTHER" id="PTHR44858">
    <property type="entry name" value="TETRATRICOPEPTIDE REPEAT PROTEIN 6"/>
    <property type="match status" value="1"/>
</dbReference>
<dbReference type="InterPro" id="IPR050498">
    <property type="entry name" value="Ycf3"/>
</dbReference>
<reference evidence="3" key="1">
    <citation type="submission" date="2020-09" db="EMBL/GenBank/DDBJ databases">
        <authorList>
            <person name="Kim M.K."/>
        </authorList>
    </citation>
    <scope>NUCLEOTIDE SEQUENCE</scope>
    <source>
        <strain evidence="3">BT704</strain>
    </source>
</reference>
<organism evidence="3 4">
    <name type="scientific">Spirosoma validum</name>
    <dbReference type="NCBI Taxonomy" id="2771355"/>
    <lineage>
        <taxon>Bacteria</taxon>
        <taxon>Pseudomonadati</taxon>
        <taxon>Bacteroidota</taxon>
        <taxon>Cytophagia</taxon>
        <taxon>Cytophagales</taxon>
        <taxon>Cytophagaceae</taxon>
        <taxon>Spirosoma</taxon>
    </lineage>
</organism>
<accession>A0A927AY46</accession>
<comment type="caution">
    <text evidence="3">The sequence shown here is derived from an EMBL/GenBank/DDBJ whole genome shotgun (WGS) entry which is preliminary data.</text>
</comment>
<dbReference type="Proteomes" id="UP000653797">
    <property type="component" value="Unassembled WGS sequence"/>
</dbReference>
<dbReference type="PANTHER" id="PTHR44858:SF1">
    <property type="entry name" value="UDP-N-ACETYLGLUCOSAMINE--PEPTIDE N-ACETYLGLUCOSAMINYLTRANSFERASE SPINDLY-RELATED"/>
    <property type="match status" value="1"/>
</dbReference>
<name>A0A927AY46_9BACT</name>
<evidence type="ECO:0000313" key="4">
    <source>
        <dbReference type="Proteomes" id="UP000653797"/>
    </source>
</evidence>
<dbReference type="RefSeq" id="WP_191037518.1">
    <property type="nucleotide sequence ID" value="NZ_JACXAA010000001.1"/>
</dbReference>
<evidence type="ECO:0000313" key="3">
    <source>
        <dbReference type="EMBL" id="MBD2751893.1"/>
    </source>
</evidence>
<dbReference type="SMART" id="SM00028">
    <property type="entry name" value="TPR"/>
    <property type="match status" value="4"/>
</dbReference>
<gene>
    <name evidence="3" type="ORF">IC230_03245</name>
</gene>
<evidence type="ECO:0000256" key="2">
    <source>
        <dbReference type="ARBA" id="ARBA00022803"/>
    </source>
</evidence>
<keyword evidence="2" id="KW-0802">TPR repeat</keyword>
<dbReference type="AlphaFoldDB" id="A0A927AY46"/>
<proteinExistence type="predicted"/>